<reference evidence="5 6" key="1">
    <citation type="journal article" date="2009" name="Genome Biol.">
        <title>Comparative genome and phenotypic analysis of Clostridium difficile 027 strains provides insight into the evolution of a hypervirulent bacterium.</title>
        <authorList>
            <person name="Stabler R.A."/>
            <person name="He M."/>
            <person name="Dawson L."/>
            <person name="Martin M."/>
            <person name="Valiente E."/>
            <person name="Corton C."/>
            <person name="Lawley T.D."/>
            <person name="Sebaihia M."/>
            <person name="Quail M.A."/>
            <person name="Rose G."/>
            <person name="Gerding D.N."/>
            <person name="Gibert M."/>
            <person name="Popoff M.R."/>
            <person name="Parkhill J."/>
            <person name="Dougan G."/>
            <person name="Wren B.W."/>
        </authorList>
    </citation>
    <scope>NUCLEOTIDE SEQUENCE [LARGE SCALE GENOMIC DNA]</scope>
    <source>
        <strain evidence="5 6">CD196</strain>
    </source>
</reference>
<dbReference type="HOGENOM" id="CLU_081793_1_1_9"/>
<evidence type="ECO:0000256" key="3">
    <source>
        <dbReference type="ARBA" id="ARBA00023014"/>
    </source>
</evidence>
<gene>
    <name evidence="5" type="ordered locus">CD196_2813</name>
</gene>
<dbReference type="GO" id="GO:0051536">
    <property type="term" value="F:iron-sulfur cluster binding"/>
    <property type="evidence" value="ECO:0007669"/>
    <property type="project" value="UniProtKB-KW"/>
</dbReference>
<proteinExistence type="predicted"/>
<dbReference type="InterPro" id="IPR017900">
    <property type="entry name" value="4Fe4S_Fe_S_CS"/>
</dbReference>
<accession>A0A0H3N5I9</accession>
<dbReference type="PANTHER" id="PTHR42827">
    <property type="entry name" value="IRON-SULFUR CLUSTER-BINDING PROTEIN-RELATED"/>
    <property type="match status" value="1"/>
</dbReference>
<evidence type="ECO:0000313" key="5">
    <source>
        <dbReference type="EMBL" id="CBA65525.1"/>
    </source>
</evidence>
<dbReference type="AlphaFoldDB" id="A0A0H3N5I9"/>
<dbReference type="PROSITE" id="PS00198">
    <property type="entry name" value="4FE4S_FER_1"/>
    <property type="match status" value="1"/>
</dbReference>
<evidence type="ECO:0000256" key="1">
    <source>
        <dbReference type="ARBA" id="ARBA00022723"/>
    </source>
</evidence>
<evidence type="ECO:0000313" key="6">
    <source>
        <dbReference type="Proteomes" id="UP000002068"/>
    </source>
</evidence>
<dbReference type="PROSITE" id="PS51379">
    <property type="entry name" value="4FE4S_FER_2"/>
    <property type="match status" value="1"/>
</dbReference>
<feature type="domain" description="4Fe-4S ferredoxin-type" evidence="4">
    <location>
        <begin position="172"/>
        <end position="200"/>
    </location>
</feature>
<dbReference type="InterPro" id="IPR017896">
    <property type="entry name" value="4Fe4S_Fe-S-bd"/>
</dbReference>
<keyword evidence="2" id="KW-0408">Iron</keyword>
<evidence type="ECO:0000259" key="4">
    <source>
        <dbReference type="PROSITE" id="PS51379"/>
    </source>
</evidence>
<dbReference type="PANTHER" id="PTHR42827:SF1">
    <property type="entry name" value="IRON-SULFUR CLUSTER-BINDING PROTEIN"/>
    <property type="match status" value="1"/>
</dbReference>
<evidence type="ECO:0000256" key="2">
    <source>
        <dbReference type="ARBA" id="ARBA00023004"/>
    </source>
</evidence>
<protein>
    <submittedName>
        <fullName evidence="5">Iron-sulfur-binding protein</fullName>
    </submittedName>
</protein>
<dbReference type="Proteomes" id="UP000002068">
    <property type="component" value="Chromosome"/>
</dbReference>
<sequence>MLFLSRGEELNMNDELKSILYNKGVDIVRFVDISEFPINQTQGFSKAILFCIGLSKKFITDIYNNLPTDSDEFLEKEEKVEELADWISKYIQNKGYRAYSQSEKNNLEHGYFEKAYINPEMQSGISPLPHKTIANISGIGFMGKNNLFVTEEYGCAFSMCTVLTDAPISVERYPLIDSKCLNCNVCVENCPAKAIHGNEWTLPGKRESIIDVSKCFCALRCMMSCPWSLRYANQK</sequence>
<dbReference type="SUPFAM" id="SSF54862">
    <property type="entry name" value="4Fe-4S ferredoxins"/>
    <property type="match status" value="1"/>
</dbReference>
<dbReference type="KEGG" id="cdc:CD196_2813"/>
<dbReference type="GO" id="GO:0046872">
    <property type="term" value="F:metal ion binding"/>
    <property type="evidence" value="ECO:0007669"/>
    <property type="project" value="UniProtKB-KW"/>
</dbReference>
<dbReference type="Pfam" id="PF00037">
    <property type="entry name" value="Fer4"/>
    <property type="match status" value="1"/>
</dbReference>
<dbReference type="Gene3D" id="3.30.70.20">
    <property type="match status" value="1"/>
</dbReference>
<keyword evidence="1" id="KW-0479">Metal-binding</keyword>
<dbReference type="EMBL" id="FN538970">
    <property type="protein sequence ID" value="CBA65525.1"/>
    <property type="molecule type" value="Genomic_DNA"/>
</dbReference>
<name>A0A0H3N5I9_CLODC</name>
<keyword evidence="3" id="KW-0411">Iron-sulfur</keyword>
<organism evidence="5 6">
    <name type="scientific">Clostridioides difficile (strain CD196)</name>
    <name type="common">Peptoclostridium difficile</name>
    <dbReference type="NCBI Taxonomy" id="645462"/>
    <lineage>
        <taxon>Bacteria</taxon>
        <taxon>Bacillati</taxon>
        <taxon>Bacillota</taxon>
        <taxon>Clostridia</taxon>
        <taxon>Peptostreptococcales</taxon>
        <taxon>Peptostreptococcaceae</taxon>
        <taxon>Clostridioides</taxon>
    </lineage>
</organism>